<accession>A0A1L9PB08</accession>
<evidence type="ECO:0000313" key="5">
    <source>
        <dbReference type="Proteomes" id="UP000184073"/>
    </source>
</evidence>
<evidence type="ECO:0000256" key="1">
    <source>
        <dbReference type="ARBA" id="ARBA00022679"/>
    </source>
</evidence>
<dbReference type="EMBL" id="KV878126">
    <property type="protein sequence ID" value="OJI98653.1"/>
    <property type="molecule type" value="Genomic_DNA"/>
</dbReference>
<reference evidence="5" key="1">
    <citation type="journal article" date="2017" name="Genome Biol.">
        <title>Comparative genomics reveals high biological diversity and specific adaptations in the industrially and medically important fungal genus Aspergillus.</title>
        <authorList>
            <person name="de Vries R.P."/>
            <person name="Riley R."/>
            <person name="Wiebenga A."/>
            <person name="Aguilar-Osorio G."/>
            <person name="Amillis S."/>
            <person name="Uchima C.A."/>
            <person name="Anderluh G."/>
            <person name="Asadollahi M."/>
            <person name="Askin M."/>
            <person name="Barry K."/>
            <person name="Battaglia E."/>
            <person name="Bayram O."/>
            <person name="Benocci T."/>
            <person name="Braus-Stromeyer S.A."/>
            <person name="Caldana C."/>
            <person name="Canovas D."/>
            <person name="Cerqueira G.C."/>
            <person name="Chen F."/>
            <person name="Chen W."/>
            <person name="Choi C."/>
            <person name="Clum A."/>
            <person name="Dos Santos R.A."/>
            <person name="Damasio A.R."/>
            <person name="Diallinas G."/>
            <person name="Emri T."/>
            <person name="Fekete E."/>
            <person name="Flipphi M."/>
            <person name="Freyberg S."/>
            <person name="Gallo A."/>
            <person name="Gournas C."/>
            <person name="Habgood R."/>
            <person name="Hainaut M."/>
            <person name="Harispe M.L."/>
            <person name="Henrissat B."/>
            <person name="Hilden K.S."/>
            <person name="Hope R."/>
            <person name="Hossain A."/>
            <person name="Karabika E."/>
            <person name="Karaffa L."/>
            <person name="Karanyi Z."/>
            <person name="Krasevec N."/>
            <person name="Kuo A."/>
            <person name="Kusch H."/>
            <person name="LaButti K."/>
            <person name="Lagendijk E.L."/>
            <person name="Lapidus A."/>
            <person name="Levasseur A."/>
            <person name="Lindquist E."/>
            <person name="Lipzen A."/>
            <person name="Logrieco A.F."/>
            <person name="MacCabe A."/>
            <person name="Maekelae M.R."/>
            <person name="Malavazi I."/>
            <person name="Melin P."/>
            <person name="Meyer V."/>
            <person name="Mielnichuk N."/>
            <person name="Miskei M."/>
            <person name="Molnar A.P."/>
            <person name="Mule G."/>
            <person name="Ngan C.Y."/>
            <person name="Orejas M."/>
            <person name="Orosz E."/>
            <person name="Ouedraogo J.P."/>
            <person name="Overkamp K.M."/>
            <person name="Park H.-S."/>
            <person name="Perrone G."/>
            <person name="Piumi F."/>
            <person name="Punt P.J."/>
            <person name="Ram A.F."/>
            <person name="Ramon A."/>
            <person name="Rauscher S."/>
            <person name="Record E."/>
            <person name="Riano-Pachon D.M."/>
            <person name="Robert V."/>
            <person name="Roehrig J."/>
            <person name="Ruller R."/>
            <person name="Salamov A."/>
            <person name="Salih N.S."/>
            <person name="Samson R.A."/>
            <person name="Sandor E."/>
            <person name="Sanguinetti M."/>
            <person name="Schuetze T."/>
            <person name="Sepcic K."/>
            <person name="Shelest E."/>
            <person name="Sherlock G."/>
            <person name="Sophianopoulou V."/>
            <person name="Squina F.M."/>
            <person name="Sun H."/>
            <person name="Susca A."/>
            <person name="Todd R.B."/>
            <person name="Tsang A."/>
            <person name="Unkles S.E."/>
            <person name="van de Wiele N."/>
            <person name="van Rossen-Uffink D."/>
            <person name="Oliveira J.V."/>
            <person name="Vesth T.C."/>
            <person name="Visser J."/>
            <person name="Yu J.-H."/>
            <person name="Zhou M."/>
            <person name="Andersen M.R."/>
            <person name="Archer D.B."/>
            <person name="Baker S.E."/>
            <person name="Benoit I."/>
            <person name="Brakhage A.A."/>
            <person name="Braus G.H."/>
            <person name="Fischer R."/>
            <person name="Frisvad J.C."/>
            <person name="Goldman G.H."/>
            <person name="Houbraken J."/>
            <person name="Oakley B."/>
            <person name="Pocsi I."/>
            <person name="Scazzocchio C."/>
            <person name="Seiboth B."/>
            <person name="vanKuyk P.A."/>
            <person name="Wortman J."/>
            <person name="Dyer P.S."/>
            <person name="Grigoriev I.V."/>
        </authorList>
    </citation>
    <scope>NUCLEOTIDE SEQUENCE [LARGE SCALE GENOMIC DNA]</scope>
    <source>
        <strain evidence="5">CBS 583.65</strain>
    </source>
</reference>
<evidence type="ECO:0000313" key="4">
    <source>
        <dbReference type="EMBL" id="OJI98653.1"/>
    </source>
</evidence>
<keyword evidence="2" id="KW-0012">Acyltransferase</keyword>
<dbReference type="OrthoDB" id="1862401at2759"/>
<dbReference type="PANTHER" id="PTHR31896">
    <property type="entry name" value="FAMILY REGULATORY PROTEIN, PUTATIVE (AFU_ORTHOLOGUE AFUA_3G14730)-RELATED"/>
    <property type="match status" value="1"/>
</dbReference>
<dbReference type="Pfam" id="PF22664">
    <property type="entry name" value="TRI-like_N"/>
    <property type="match status" value="1"/>
</dbReference>
<feature type="domain" description="Trichothecene 3-O-acetyltransferase-like N-terminal" evidence="3">
    <location>
        <begin position="26"/>
        <end position="95"/>
    </location>
</feature>
<sequence length="468" mass="52025">MGSIAQPIGLTPLDHITAKVYLPYMLYFNTDDPSTAVRTLQNGINKLVTEIPWLAGDVVCHSEPETRGFIHSPTTSHDVPMLTVKYFDRNEDFCTHPKNEYFALPVFIPASQQRPVLRFQVNVFPSKIALVMSFMHMAFDGSGAGVVLQALSECCQAAAAEDSESIRTPITKEIVRTAIEHRREVSDWPSKCETRLDHSVELGPPAFDSNFSTEQWGAMESVLSSAADTYRVTFSPDKIAHLKALCAKRLPQLKQPFDPTYPFSSNDIITAALGISIDRIMHPNQAGKDKPTSIFMVADLRRRINPPLPETYLGNMIFPIWRPIHCRKDSEETSQGEESDLIHLAQLALELRTGVTSSINETLGYSASAAVAESGDWYQMEGKPADVVMTSWRHLKVFALDFGPGLGHIEDFESGFSLIPGACIMLPQRTRELQPAEPVPWEASITLRPGDYEAFVKDPLLSQIFAES</sequence>
<evidence type="ECO:0000259" key="3">
    <source>
        <dbReference type="Pfam" id="PF22664"/>
    </source>
</evidence>
<dbReference type="Pfam" id="PF02458">
    <property type="entry name" value="Transferase"/>
    <property type="match status" value="1"/>
</dbReference>
<keyword evidence="1" id="KW-0808">Transferase</keyword>
<dbReference type="InterPro" id="IPR054710">
    <property type="entry name" value="Tri101-like_N"/>
</dbReference>
<dbReference type="VEuPathDB" id="FungiDB:ASPVEDRAFT_80289"/>
<dbReference type="Gene3D" id="3.30.559.10">
    <property type="entry name" value="Chloramphenicol acetyltransferase-like domain"/>
    <property type="match status" value="2"/>
</dbReference>
<dbReference type="GO" id="GO:0016746">
    <property type="term" value="F:acyltransferase activity"/>
    <property type="evidence" value="ECO:0007669"/>
    <property type="project" value="UniProtKB-KW"/>
</dbReference>
<gene>
    <name evidence="4" type="ORF">ASPVEDRAFT_80289</name>
</gene>
<name>A0A1L9PB08_ASPVE</name>
<keyword evidence="5" id="KW-1185">Reference proteome</keyword>
<dbReference type="Proteomes" id="UP000184073">
    <property type="component" value="Unassembled WGS sequence"/>
</dbReference>
<dbReference type="InterPro" id="IPR051283">
    <property type="entry name" value="Sec_Metabolite_Acyltrans"/>
</dbReference>
<dbReference type="RefSeq" id="XP_040664416.1">
    <property type="nucleotide sequence ID" value="XM_040816843.1"/>
</dbReference>
<protein>
    <recommendedName>
        <fullName evidence="3">Trichothecene 3-O-acetyltransferase-like N-terminal domain-containing protein</fullName>
    </recommendedName>
</protein>
<dbReference type="PANTHER" id="PTHR31896:SF64">
    <property type="entry name" value="TRICHOTHECENE 3-O-ACETYLTRANSFERASE"/>
    <property type="match status" value="1"/>
</dbReference>
<evidence type="ECO:0000256" key="2">
    <source>
        <dbReference type="ARBA" id="ARBA00023315"/>
    </source>
</evidence>
<dbReference type="GeneID" id="63732354"/>
<dbReference type="AlphaFoldDB" id="A0A1L9PB08"/>
<proteinExistence type="predicted"/>
<dbReference type="InterPro" id="IPR023213">
    <property type="entry name" value="CAT-like_dom_sf"/>
</dbReference>
<organism evidence="4 5">
    <name type="scientific">Aspergillus versicolor CBS 583.65</name>
    <dbReference type="NCBI Taxonomy" id="1036611"/>
    <lineage>
        <taxon>Eukaryota</taxon>
        <taxon>Fungi</taxon>
        <taxon>Dikarya</taxon>
        <taxon>Ascomycota</taxon>
        <taxon>Pezizomycotina</taxon>
        <taxon>Eurotiomycetes</taxon>
        <taxon>Eurotiomycetidae</taxon>
        <taxon>Eurotiales</taxon>
        <taxon>Aspergillaceae</taxon>
        <taxon>Aspergillus</taxon>
        <taxon>Aspergillus subgen. Nidulantes</taxon>
    </lineage>
</organism>